<dbReference type="Proteomes" id="UP000250140">
    <property type="component" value="Unassembled WGS sequence"/>
</dbReference>
<proteinExistence type="predicted"/>
<dbReference type="AlphaFoldDB" id="A0A8E2F1G0"/>
<name>A0A8E2F1G0_9PEZI</name>
<accession>A0A8E2F1G0</accession>
<organism evidence="1 2">
    <name type="scientific">Glonium stellatum</name>
    <dbReference type="NCBI Taxonomy" id="574774"/>
    <lineage>
        <taxon>Eukaryota</taxon>
        <taxon>Fungi</taxon>
        <taxon>Dikarya</taxon>
        <taxon>Ascomycota</taxon>
        <taxon>Pezizomycotina</taxon>
        <taxon>Dothideomycetes</taxon>
        <taxon>Pleosporomycetidae</taxon>
        <taxon>Gloniales</taxon>
        <taxon>Gloniaceae</taxon>
        <taxon>Glonium</taxon>
    </lineage>
</organism>
<keyword evidence="2" id="KW-1185">Reference proteome</keyword>
<sequence>MQVSTNTTWTHEANLLIAVCCSALLYTSIHPRALTLGSLGSSRSRKRKHPHPLSSVASSVDRSRWSISFSTATKDEGKRSNCGDMLWHRGSPSILSCRR</sequence>
<dbReference type="EMBL" id="KV749642">
    <property type="protein sequence ID" value="OCL08513.1"/>
    <property type="molecule type" value="Genomic_DNA"/>
</dbReference>
<reference evidence="1 2" key="1">
    <citation type="journal article" date="2016" name="Nat. Commun.">
        <title>Ectomycorrhizal ecology is imprinted in the genome of the dominant symbiotic fungus Cenococcum geophilum.</title>
        <authorList>
            <consortium name="DOE Joint Genome Institute"/>
            <person name="Peter M."/>
            <person name="Kohler A."/>
            <person name="Ohm R.A."/>
            <person name="Kuo A."/>
            <person name="Krutzmann J."/>
            <person name="Morin E."/>
            <person name="Arend M."/>
            <person name="Barry K.W."/>
            <person name="Binder M."/>
            <person name="Choi C."/>
            <person name="Clum A."/>
            <person name="Copeland A."/>
            <person name="Grisel N."/>
            <person name="Haridas S."/>
            <person name="Kipfer T."/>
            <person name="LaButti K."/>
            <person name="Lindquist E."/>
            <person name="Lipzen A."/>
            <person name="Maire R."/>
            <person name="Meier B."/>
            <person name="Mihaltcheva S."/>
            <person name="Molinier V."/>
            <person name="Murat C."/>
            <person name="Poggeler S."/>
            <person name="Quandt C.A."/>
            <person name="Sperisen C."/>
            <person name="Tritt A."/>
            <person name="Tisserant E."/>
            <person name="Crous P.W."/>
            <person name="Henrissat B."/>
            <person name="Nehls U."/>
            <person name="Egli S."/>
            <person name="Spatafora J.W."/>
            <person name="Grigoriev I.V."/>
            <person name="Martin F.M."/>
        </authorList>
    </citation>
    <scope>NUCLEOTIDE SEQUENCE [LARGE SCALE GENOMIC DNA]</scope>
    <source>
        <strain evidence="1 2">CBS 207.34</strain>
    </source>
</reference>
<evidence type="ECO:0000313" key="1">
    <source>
        <dbReference type="EMBL" id="OCL08513.1"/>
    </source>
</evidence>
<protein>
    <submittedName>
        <fullName evidence="1">Uncharacterized protein</fullName>
    </submittedName>
</protein>
<evidence type="ECO:0000313" key="2">
    <source>
        <dbReference type="Proteomes" id="UP000250140"/>
    </source>
</evidence>
<gene>
    <name evidence="1" type="ORF">AOQ84DRAFT_38993</name>
</gene>